<dbReference type="GO" id="GO:0003842">
    <property type="term" value="F:L-glutamate gamma-semialdehyde dehydrogenase activity"/>
    <property type="evidence" value="ECO:0007669"/>
    <property type="project" value="TreeGrafter"/>
</dbReference>
<dbReference type="SUPFAM" id="SSF53720">
    <property type="entry name" value="ALDH-like"/>
    <property type="match status" value="1"/>
</dbReference>
<evidence type="ECO:0000313" key="8">
    <source>
        <dbReference type="Proteomes" id="UP000248423"/>
    </source>
</evidence>
<protein>
    <submittedName>
        <fullName evidence="7">ALDH-like protein</fullName>
    </submittedName>
</protein>
<dbReference type="VEuPathDB" id="FungiDB:BO78DRAFT_434351"/>
<feature type="active site" evidence="3">
    <location>
        <position position="85"/>
    </location>
</feature>
<feature type="compositionally biased region" description="Polar residues" evidence="5">
    <location>
        <begin position="121"/>
        <end position="134"/>
    </location>
</feature>
<dbReference type="PROSITE" id="PS00687">
    <property type="entry name" value="ALDEHYDE_DEHYDR_GLU"/>
    <property type="match status" value="1"/>
</dbReference>
<dbReference type="InterPro" id="IPR016162">
    <property type="entry name" value="Ald_DH_N"/>
</dbReference>
<gene>
    <name evidence="7" type="ORF">BO78DRAFT_434351</name>
</gene>
<dbReference type="Gene3D" id="3.40.309.10">
    <property type="entry name" value="Aldehyde Dehydrogenase, Chain A, domain 2"/>
    <property type="match status" value="1"/>
</dbReference>
<keyword evidence="2" id="KW-0520">NAD</keyword>
<dbReference type="InterPro" id="IPR016163">
    <property type="entry name" value="Ald_DH_C"/>
</dbReference>
<sequence>MGNIIIWKPSDYAIHSNHLQLQILLEAGLPPNVIQFLPGNPTTITDVVVVLHHPDFAEVFRDLYSQIATGVYSGRYTNCPRIVGETGGKNFAVVHATADIPNAVTHTIRGAFEYQPGPRNVPTSRNPSGPNSNPRLVHETDKFETVKLPVRTDGWFVHPTIFQNGLAGPFAQDDRVLWTHLIRPCCFRMQSLRRFWG</sequence>
<dbReference type="OrthoDB" id="2678169at2759"/>
<dbReference type="InterPro" id="IPR050485">
    <property type="entry name" value="Proline_metab_enzyme"/>
</dbReference>
<dbReference type="InterPro" id="IPR029510">
    <property type="entry name" value="Ald_DH_CS_GLU"/>
</dbReference>
<dbReference type="PANTHER" id="PTHR42862">
    <property type="entry name" value="DELTA-1-PYRROLINE-5-CARBOXYLATE DEHYDROGENASE 1, ISOFORM A-RELATED"/>
    <property type="match status" value="1"/>
</dbReference>
<evidence type="ECO:0000256" key="2">
    <source>
        <dbReference type="ARBA" id="ARBA00023027"/>
    </source>
</evidence>
<accession>A0A319F5N9</accession>
<dbReference type="Proteomes" id="UP000248423">
    <property type="component" value="Unassembled WGS sequence"/>
</dbReference>
<dbReference type="EMBL" id="KZ826448">
    <property type="protein sequence ID" value="PYI00503.1"/>
    <property type="molecule type" value="Genomic_DNA"/>
</dbReference>
<evidence type="ECO:0000256" key="5">
    <source>
        <dbReference type="SAM" id="MobiDB-lite"/>
    </source>
</evidence>
<dbReference type="InterPro" id="IPR016161">
    <property type="entry name" value="Ald_DH/histidinol_DH"/>
</dbReference>
<evidence type="ECO:0000259" key="6">
    <source>
        <dbReference type="Pfam" id="PF00171"/>
    </source>
</evidence>
<organism evidence="7 8">
    <name type="scientific">Aspergillus sclerotiicarbonarius (strain CBS 121057 / IBT 28362)</name>
    <dbReference type="NCBI Taxonomy" id="1448318"/>
    <lineage>
        <taxon>Eukaryota</taxon>
        <taxon>Fungi</taxon>
        <taxon>Dikarya</taxon>
        <taxon>Ascomycota</taxon>
        <taxon>Pezizomycotina</taxon>
        <taxon>Eurotiomycetes</taxon>
        <taxon>Eurotiomycetidae</taxon>
        <taxon>Eurotiales</taxon>
        <taxon>Aspergillaceae</taxon>
        <taxon>Aspergillus</taxon>
        <taxon>Aspergillus subgen. Circumdati</taxon>
    </lineage>
</organism>
<evidence type="ECO:0000256" key="4">
    <source>
        <dbReference type="RuleBase" id="RU003345"/>
    </source>
</evidence>
<feature type="region of interest" description="Disordered" evidence="5">
    <location>
        <begin position="115"/>
        <end position="136"/>
    </location>
</feature>
<keyword evidence="8" id="KW-1185">Reference proteome</keyword>
<dbReference type="GO" id="GO:0005759">
    <property type="term" value="C:mitochondrial matrix"/>
    <property type="evidence" value="ECO:0007669"/>
    <property type="project" value="TreeGrafter"/>
</dbReference>
<comment type="similarity">
    <text evidence="4">Belongs to the aldehyde dehydrogenase family.</text>
</comment>
<keyword evidence="1 4" id="KW-0560">Oxidoreductase</keyword>
<proteinExistence type="inferred from homology"/>
<dbReference type="GO" id="GO:0010133">
    <property type="term" value="P:L-proline catabolic process to L-glutamate"/>
    <property type="evidence" value="ECO:0007669"/>
    <property type="project" value="TreeGrafter"/>
</dbReference>
<evidence type="ECO:0000313" key="7">
    <source>
        <dbReference type="EMBL" id="PYI00503.1"/>
    </source>
</evidence>
<dbReference type="PANTHER" id="PTHR42862:SF1">
    <property type="entry name" value="DELTA-1-PYRROLINE-5-CARBOXYLATE DEHYDROGENASE 2, ISOFORM A-RELATED"/>
    <property type="match status" value="1"/>
</dbReference>
<dbReference type="InterPro" id="IPR015590">
    <property type="entry name" value="Aldehyde_DH_dom"/>
</dbReference>
<dbReference type="AlphaFoldDB" id="A0A319F5N9"/>
<name>A0A319F5N9_ASPSB</name>
<dbReference type="STRING" id="1448318.A0A319F5N9"/>
<dbReference type="Gene3D" id="3.40.605.10">
    <property type="entry name" value="Aldehyde Dehydrogenase, Chain A, domain 1"/>
    <property type="match status" value="1"/>
</dbReference>
<dbReference type="Pfam" id="PF00171">
    <property type="entry name" value="Aldedh"/>
    <property type="match status" value="1"/>
</dbReference>
<evidence type="ECO:0000256" key="1">
    <source>
        <dbReference type="ARBA" id="ARBA00023002"/>
    </source>
</evidence>
<feature type="domain" description="Aldehyde dehydrogenase" evidence="6">
    <location>
        <begin position="1"/>
        <end position="115"/>
    </location>
</feature>
<evidence type="ECO:0000256" key="3">
    <source>
        <dbReference type="PROSITE-ProRule" id="PRU10007"/>
    </source>
</evidence>
<reference evidence="7 8" key="1">
    <citation type="submission" date="2018-02" db="EMBL/GenBank/DDBJ databases">
        <title>The genomes of Aspergillus section Nigri reveals drivers in fungal speciation.</title>
        <authorList>
            <consortium name="DOE Joint Genome Institute"/>
            <person name="Vesth T.C."/>
            <person name="Nybo J."/>
            <person name="Theobald S."/>
            <person name="Brandl J."/>
            <person name="Frisvad J.C."/>
            <person name="Nielsen K.F."/>
            <person name="Lyhne E.K."/>
            <person name="Kogle M.E."/>
            <person name="Kuo A."/>
            <person name="Riley R."/>
            <person name="Clum A."/>
            <person name="Nolan M."/>
            <person name="Lipzen A."/>
            <person name="Salamov A."/>
            <person name="Henrissat B."/>
            <person name="Wiebenga A."/>
            <person name="De vries R.P."/>
            <person name="Grigoriev I.V."/>
            <person name="Mortensen U.H."/>
            <person name="Andersen M.R."/>
            <person name="Baker S.E."/>
        </authorList>
    </citation>
    <scope>NUCLEOTIDE SEQUENCE [LARGE SCALE GENOMIC DNA]</scope>
    <source>
        <strain evidence="7 8">CBS 121057</strain>
    </source>
</reference>